<dbReference type="InterPro" id="IPR004821">
    <property type="entry name" value="Cyt_trans-like"/>
</dbReference>
<evidence type="ECO:0000256" key="4">
    <source>
        <dbReference type="ARBA" id="ARBA00022679"/>
    </source>
</evidence>
<evidence type="ECO:0000256" key="8">
    <source>
        <dbReference type="ARBA" id="ARBA00023027"/>
    </source>
</evidence>
<dbReference type="EMBL" id="JABZFV010000024">
    <property type="protein sequence ID" value="MBF0934452.1"/>
    <property type="molecule type" value="Genomic_DNA"/>
</dbReference>
<dbReference type="CDD" id="cd02165">
    <property type="entry name" value="NMNAT"/>
    <property type="match status" value="1"/>
</dbReference>
<evidence type="ECO:0000256" key="7">
    <source>
        <dbReference type="ARBA" id="ARBA00022840"/>
    </source>
</evidence>
<comment type="function">
    <text evidence="1 10">Catalyzes the reversible adenylation of nicotinate mononucleotide (NaMN) to nicotinic acid adenine dinucleotide (NaAD).</text>
</comment>
<feature type="domain" description="Cytidyltransferase-like" evidence="11">
    <location>
        <begin position="29"/>
        <end position="185"/>
    </location>
</feature>
<dbReference type="GO" id="GO:0004515">
    <property type="term" value="F:nicotinate-nucleotide adenylyltransferase activity"/>
    <property type="evidence" value="ECO:0007669"/>
    <property type="project" value="UniProtKB-UniRule"/>
</dbReference>
<keyword evidence="8 10" id="KW-0520">NAD</keyword>
<comment type="similarity">
    <text evidence="10">Belongs to the NadD family.</text>
</comment>
<comment type="pathway">
    <text evidence="2 10">Cofactor biosynthesis; NAD(+) biosynthesis; deamido-NAD(+) from nicotinate D-ribonucleotide: step 1/1.</text>
</comment>
<evidence type="ECO:0000256" key="2">
    <source>
        <dbReference type="ARBA" id="ARBA00005019"/>
    </source>
</evidence>
<keyword evidence="3 10" id="KW-0662">Pyridine nucleotide biosynthesis</keyword>
<dbReference type="HAMAP" id="MF_00244">
    <property type="entry name" value="NaMN_adenylyltr"/>
    <property type="match status" value="1"/>
</dbReference>
<dbReference type="EC" id="2.7.7.18" evidence="10"/>
<dbReference type="Proteomes" id="UP000757900">
    <property type="component" value="Unassembled WGS sequence"/>
</dbReference>
<evidence type="ECO:0000313" key="13">
    <source>
        <dbReference type="Proteomes" id="UP000757900"/>
    </source>
</evidence>
<dbReference type="AlphaFoldDB" id="A0A929MNG5"/>
<dbReference type="Pfam" id="PF01467">
    <property type="entry name" value="CTP_transf_like"/>
    <property type="match status" value="1"/>
</dbReference>
<comment type="catalytic activity">
    <reaction evidence="9 10">
        <text>nicotinate beta-D-ribonucleotide + ATP + H(+) = deamido-NAD(+) + diphosphate</text>
        <dbReference type="Rhea" id="RHEA:22860"/>
        <dbReference type="ChEBI" id="CHEBI:15378"/>
        <dbReference type="ChEBI" id="CHEBI:30616"/>
        <dbReference type="ChEBI" id="CHEBI:33019"/>
        <dbReference type="ChEBI" id="CHEBI:57502"/>
        <dbReference type="ChEBI" id="CHEBI:58437"/>
        <dbReference type="EC" id="2.7.7.18"/>
    </reaction>
</comment>
<evidence type="ECO:0000259" key="11">
    <source>
        <dbReference type="Pfam" id="PF01467"/>
    </source>
</evidence>
<dbReference type="Gene3D" id="3.40.50.620">
    <property type="entry name" value="HUPs"/>
    <property type="match status" value="1"/>
</dbReference>
<evidence type="ECO:0000256" key="10">
    <source>
        <dbReference type="HAMAP-Rule" id="MF_00244"/>
    </source>
</evidence>
<dbReference type="InterPro" id="IPR014729">
    <property type="entry name" value="Rossmann-like_a/b/a_fold"/>
</dbReference>
<protein>
    <recommendedName>
        <fullName evidence="10">Probable nicotinate-nucleotide adenylyltransferase</fullName>
        <ecNumber evidence="10">2.7.7.18</ecNumber>
    </recommendedName>
    <alternativeName>
        <fullName evidence="10">Deamido-NAD(+) diphosphorylase</fullName>
    </alternativeName>
    <alternativeName>
        <fullName evidence="10">Deamido-NAD(+) pyrophosphorylase</fullName>
    </alternativeName>
    <alternativeName>
        <fullName evidence="10">Nicotinate mononucleotide adenylyltransferase</fullName>
        <shortName evidence="10">NaMN adenylyltransferase</shortName>
    </alternativeName>
</protein>
<evidence type="ECO:0000256" key="6">
    <source>
        <dbReference type="ARBA" id="ARBA00022741"/>
    </source>
</evidence>
<gene>
    <name evidence="10 12" type="primary">nadD</name>
    <name evidence="12" type="ORF">HXK00_02270</name>
</gene>
<evidence type="ECO:0000313" key="12">
    <source>
        <dbReference type="EMBL" id="MBF0934452.1"/>
    </source>
</evidence>
<name>A0A929MNG5_ABIDE</name>
<reference evidence="12" key="1">
    <citation type="submission" date="2020-04" db="EMBL/GenBank/DDBJ databases">
        <title>Deep metagenomics examines the oral microbiome during advanced dental caries in children, revealing novel taxa and co-occurrences with host molecules.</title>
        <authorList>
            <person name="Baker J.L."/>
            <person name="Morton J.T."/>
            <person name="Dinis M."/>
            <person name="Alvarez R."/>
            <person name="Tran N.C."/>
            <person name="Knight R."/>
            <person name="Edlund A."/>
        </authorList>
    </citation>
    <scope>NUCLEOTIDE SEQUENCE</scope>
    <source>
        <strain evidence="12">JCVI_23_bin.16</strain>
    </source>
</reference>
<keyword evidence="4 10" id="KW-0808">Transferase</keyword>
<dbReference type="GO" id="GO:0009435">
    <property type="term" value="P:NAD+ biosynthetic process"/>
    <property type="evidence" value="ECO:0007669"/>
    <property type="project" value="UniProtKB-UniRule"/>
</dbReference>
<dbReference type="PANTHER" id="PTHR39321:SF3">
    <property type="entry name" value="PHOSPHOPANTETHEINE ADENYLYLTRANSFERASE"/>
    <property type="match status" value="1"/>
</dbReference>
<keyword evidence="7 10" id="KW-0067">ATP-binding</keyword>
<dbReference type="PANTHER" id="PTHR39321">
    <property type="entry name" value="NICOTINATE-NUCLEOTIDE ADENYLYLTRANSFERASE-RELATED"/>
    <property type="match status" value="1"/>
</dbReference>
<dbReference type="InterPro" id="IPR005248">
    <property type="entry name" value="NadD/NMNAT"/>
</dbReference>
<evidence type="ECO:0000256" key="5">
    <source>
        <dbReference type="ARBA" id="ARBA00022695"/>
    </source>
</evidence>
<keyword evidence="5 10" id="KW-0548">Nucleotidyltransferase</keyword>
<dbReference type="NCBIfam" id="TIGR00482">
    <property type="entry name" value="nicotinate (nicotinamide) nucleotide adenylyltransferase"/>
    <property type="match status" value="1"/>
</dbReference>
<evidence type="ECO:0000256" key="9">
    <source>
        <dbReference type="ARBA" id="ARBA00048721"/>
    </source>
</evidence>
<dbReference type="NCBIfam" id="TIGR00125">
    <property type="entry name" value="cyt_tran_rel"/>
    <property type="match status" value="1"/>
</dbReference>
<accession>A0A929MNG5</accession>
<evidence type="ECO:0000256" key="1">
    <source>
        <dbReference type="ARBA" id="ARBA00002324"/>
    </source>
</evidence>
<dbReference type="NCBIfam" id="NF000840">
    <property type="entry name" value="PRK00071.1-3"/>
    <property type="match status" value="1"/>
</dbReference>
<keyword evidence="6 10" id="KW-0547">Nucleotide-binding</keyword>
<dbReference type="GO" id="GO:0005524">
    <property type="term" value="F:ATP binding"/>
    <property type="evidence" value="ECO:0007669"/>
    <property type="project" value="UniProtKB-KW"/>
</dbReference>
<proteinExistence type="inferred from homology"/>
<organism evidence="12 13">
    <name type="scientific">Abiotrophia defectiva</name>
    <name type="common">Streptococcus defectivus</name>
    <dbReference type="NCBI Taxonomy" id="46125"/>
    <lineage>
        <taxon>Bacteria</taxon>
        <taxon>Bacillati</taxon>
        <taxon>Bacillota</taxon>
        <taxon>Bacilli</taxon>
        <taxon>Lactobacillales</taxon>
        <taxon>Aerococcaceae</taxon>
        <taxon>Abiotrophia</taxon>
    </lineage>
</organism>
<dbReference type="SUPFAM" id="SSF52374">
    <property type="entry name" value="Nucleotidylyl transferase"/>
    <property type="match status" value="1"/>
</dbReference>
<evidence type="ECO:0000256" key="3">
    <source>
        <dbReference type="ARBA" id="ARBA00022642"/>
    </source>
</evidence>
<comment type="caution">
    <text evidence="12">The sequence shown here is derived from an EMBL/GenBank/DDBJ whole genome shotgun (WGS) entry which is preliminary data.</text>
</comment>
<sequence>MMTQTETLGKTLTSLAQEVQIQGPKRIGILGGAFNPPHLGHLLLAEQVGKELELDEVWFMPVAKRHYEQEGTDVPVIHRLKMVQLAIQDNPFFKIQPYELLHGDKLFTVDTMRYFRRLFPDAQFYYLMGADRAQKLHKWHQIEQLAELVQFVAQKPVGTPMPETEWPVEWVEAPTLPVSSTDIRLRVFCDQSIRYQVPEAVADYIEAQGLYKTAYGRA</sequence>